<dbReference type="InterPro" id="IPR025405">
    <property type="entry name" value="DUF4131"/>
</dbReference>
<evidence type="ECO:0000313" key="10">
    <source>
        <dbReference type="EMBL" id="NLR74783.1"/>
    </source>
</evidence>
<reference evidence="10 11" key="1">
    <citation type="submission" date="2020-04" db="EMBL/GenBank/DDBJ databases">
        <title>Draft genome of Leeia sp. IMCC25680.</title>
        <authorList>
            <person name="Song J."/>
            <person name="Cho J.-C."/>
        </authorList>
    </citation>
    <scope>NUCLEOTIDE SEQUENCE [LARGE SCALE GENOMIC DNA]</scope>
    <source>
        <strain evidence="10 11">IMCC25680</strain>
    </source>
</reference>
<dbReference type="Proteomes" id="UP000587991">
    <property type="component" value="Unassembled WGS sequence"/>
</dbReference>
<dbReference type="EMBL" id="JABAIM010000001">
    <property type="protein sequence ID" value="NLR74783.1"/>
    <property type="molecule type" value="Genomic_DNA"/>
</dbReference>
<dbReference type="AlphaFoldDB" id="A0A847S4R0"/>
<feature type="transmembrane region" description="Helical" evidence="6">
    <location>
        <begin position="407"/>
        <end position="426"/>
    </location>
</feature>
<dbReference type="InterPro" id="IPR001279">
    <property type="entry name" value="Metallo-B-lactamas"/>
</dbReference>
<evidence type="ECO:0000256" key="6">
    <source>
        <dbReference type="SAM" id="Phobius"/>
    </source>
</evidence>
<dbReference type="Pfam" id="PF13567">
    <property type="entry name" value="DUF4131"/>
    <property type="match status" value="1"/>
</dbReference>
<organism evidence="10 11">
    <name type="scientific">Leeia aquatica</name>
    <dbReference type="NCBI Taxonomy" id="2725557"/>
    <lineage>
        <taxon>Bacteria</taxon>
        <taxon>Pseudomonadati</taxon>
        <taxon>Pseudomonadota</taxon>
        <taxon>Betaproteobacteria</taxon>
        <taxon>Neisseriales</taxon>
        <taxon>Leeiaceae</taxon>
        <taxon>Leeia</taxon>
    </lineage>
</organism>
<dbReference type="InterPro" id="IPR052159">
    <property type="entry name" value="Competence_DNA_uptake"/>
</dbReference>
<dbReference type="GO" id="GO:0005886">
    <property type="term" value="C:plasma membrane"/>
    <property type="evidence" value="ECO:0007669"/>
    <property type="project" value="UniProtKB-SubCell"/>
</dbReference>
<feature type="transmembrane region" description="Helical" evidence="6">
    <location>
        <begin position="244"/>
        <end position="262"/>
    </location>
</feature>
<feature type="transmembrane region" description="Helical" evidence="6">
    <location>
        <begin position="332"/>
        <end position="360"/>
    </location>
</feature>
<dbReference type="InterPro" id="IPR036866">
    <property type="entry name" value="RibonucZ/Hydroxyglut_hydro"/>
</dbReference>
<dbReference type="PANTHER" id="PTHR30619">
    <property type="entry name" value="DNA INTERNALIZATION/COMPETENCE PROTEIN COMEC/REC2"/>
    <property type="match status" value="1"/>
</dbReference>
<evidence type="ECO:0000256" key="4">
    <source>
        <dbReference type="ARBA" id="ARBA00022989"/>
    </source>
</evidence>
<evidence type="ECO:0000259" key="8">
    <source>
        <dbReference type="Pfam" id="PF03772"/>
    </source>
</evidence>
<feature type="transmembrane region" description="Helical" evidence="6">
    <location>
        <begin position="380"/>
        <end position="401"/>
    </location>
</feature>
<dbReference type="CDD" id="cd07731">
    <property type="entry name" value="ComA-like_MBL-fold"/>
    <property type="match status" value="1"/>
</dbReference>
<dbReference type="InterPro" id="IPR004797">
    <property type="entry name" value="Competence_ComEC/Rec2"/>
</dbReference>
<dbReference type="NCBIfam" id="TIGR00361">
    <property type="entry name" value="ComEC_Rec2"/>
    <property type="match status" value="1"/>
</dbReference>
<name>A0A847S4R0_9NEIS</name>
<evidence type="ECO:0000256" key="2">
    <source>
        <dbReference type="ARBA" id="ARBA00022475"/>
    </source>
</evidence>
<keyword evidence="11" id="KW-1185">Reference proteome</keyword>
<feature type="transmembrane region" description="Helical" evidence="6">
    <location>
        <begin position="282"/>
        <end position="302"/>
    </location>
</feature>
<dbReference type="InterPro" id="IPR035681">
    <property type="entry name" value="ComA-like_MBL"/>
</dbReference>
<evidence type="ECO:0000259" key="9">
    <source>
        <dbReference type="Pfam" id="PF13567"/>
    </source>
</evidence>
<dbReference type="GO" id="GO:0030420">
    <property type="term" value="P:establishment of competence for transformation"/>
    <property type="evidence" value="ECO:0007669"/>
    <property type="project" value="InterPro"/>
</dbReference>
<keyword evidence="2" id="KW-1003">Cell membrane</keyword>
<dbReference type="SUPFAM" id="SSF56281">
    <property type="entry name" value="Metallo-hydrolase/oxidoreductase"/>
    <property type="match status" value="1"/>
</dbReference>
<protein>
    <submittedName>
        <fullName evidence="10">DNA internalization-related competence protein ComEC/Rec2</fullName>
    </submittedName>
</protein>
<feature type="transmembrane region" description="Helical" evidence="6">
    <location>
        <begin position="46"/>
        <end position="65"/>
    </location>
</feature>
<dbReference type="RefSeq" id="WP_168876368.1">
    <property type="nucleotide sequence ID" value="NZ_JABAIM010000001.1"/>
</dbReference>
<evidence type="ECO:0000256" key="5">
    <source>
        <dbReference type="ARBA" id="ARBA00023136"/>
    </source>
</evidence>
<accession>A0A847S4R0</accession>
<dbReference type="PANTHER" id="PTHR30619:SF1">
    <property type="entry name" value="RECOMBINATION PROTEIN 2"/>
    <property type="match status" value="1"/>
</dbReference>
<keyword evidence="5 6" id="KW-0472">Membrane</keyword>
<gene>
    <name evidence="10" type="ORF">HF682_06370</name>
</gene>
<dbReference type="Pfam" id="PF00753">
    <property type="entry name" value="Lactamase_B"/>
    <property type="match status" value="1"/>
</dbReference>
<dbReference type="NCBIfam" id="TIGR00360">
    <property type="entry name" value="ComEC_N-term"/>
    <property type="match status" value="1"/>
</dbReference>
<proteinExistence type="predicted"/>
<comment type="subcellular location">
    <subcellularLocation>
        <location evidence="1">Cell membrane</location>
        <topology evidence="1">Multi-pass membrane protein</topology>
    </subcellularLocation>
</comment>
<dbReference type="InterPro" id="IPR004477">
    <property type="entry name" value="ComEC_N"/>
</dbReference>
<dbReference type="Pfam" id="PF03772">
    <property type="entry name" value="Competence"/>
    <property type="match status" value="1"/>
</dbReference>
<evidence type="ECO:0000259" key="7">
    <source>
        <dbReference type="Pfam" id="PF00753"/>
    </source>
</evidence>
<evidence type="ECO:0000313" key="11">
    <source>
        <dbReference type="Proteomes" id="UP000587991"/>
    </source>
</evidence>
<feature type="domain" description="ComEC/Rec2-related protein" evidence="8">
    <location>
        <begin position="220"/>
        <end position="478"/>
    </location>
</feature>
<sequence>MRVGVLAWLIGVVCLQQLAALPSLSLLLCLLALALPGLCLWRRYPVCGYLGCLLAGFAISGLWALPRAAAQSAWPATAQHYPVCGTVLDLPELRQQTLWFTLQPDARLPLPDHAPLRIGWYLGGSTLQPATPHAAEYWCFDARLRPVHGQYNPGGSDLAAHYWANGLYRSGYLDPKTAQRRTSALTPPLRAQLNAWREALRQRLLDQLGNHPQRGLIVALSLGDQSLIPADQWAVYRQTGVTHLVSISGLHITLFAWLASLLGSAVWRRMPAAAARLPAQQVGLWLGLMAATVYTALSGLAIPAERTWLMLLVACWMLSRGRRYHVSDSLAVALWVILITDPWAVLSSGFWLSFGAVALLVWHGSGRQPGRWYSALRSQWAMFAGMLPLLVYGFGLLSLIAPVANAVAIPLVSLLLAPLSIASLLLPMLAEGTAMLAQGLFHVLAVLAQWPLATLSLAAPGVLTTLLAGAGGLLLLAPRGWPGRGMGFLLLLPLFWSDQLRPAAGAIHLSVLDVGQGLAVHLQTATHDLLYDTGARGNGERVLLPYFRSQAVSRLDLLMLSHDDNDHTGASRELLQGLPTMGLLASMASPPDVAGPRPFRHCQAGQHWQWDGVDFAILWPPAHSSPEWTDNQRSCVLRVTGAFGSVLLTGDLEQNGETALIASGVPLHSTVLVASHHGSKRSSSTDWIQAVAPAAVIFSAGYGNAFHHPHPDTLARFHQQSVPSWRTDLQGAIQLKLDGQDLQPQGWLDSHRRYWHAVDH</sequence>
<dbReference type="Gene3D" id="3.60.15.10">
    <property type="entry name" value="Ribonuclease Z/Hydroxyacylglutathione hydrolase-like"/>
    <property type="match status" value="1"/>
</dbReference>
<evidence type="ECO:0000256" key="3">
    <source>
        <dbReference type="ARBA" id="ARBA00022692"/>
    </source>
</evidence>
<feature type="domain" description="DUF4131" evidence="9">
    <location>
        <begin position="23"/>
        <end position="175"/>
    </location>
</feature>
<feature type="transmembrane region" description="Helical" evidence="6">
    <location>
        <begin position="6"/>
        <end position="34"/>
    </location>
</feature>
<comment type="caution">
    <text evidence="10">The sequence shown here is derived from an EMBL/GenBank/DDBJ whole genome shotgun (WGS) entry which is preliminary data.</text>
</comment>
<keyword evidence="4 6" id="KW-1133">Transmembrane helix</keyword>
<evidence type="ECO:0000256" key="1">
    <source>
        <dbReference type="ARBA" id="ARBA00004651"/>
    </source>
</evidence>
<keyword evidence="3 6" id="KW-0812">Transmembrane</keyword>
<feature type="domain" description="Metallo-beta-lactamase" evidence="7">
    <location>
        <begin position="513"/>
        <end position="691"/>
    </location>
</feature>
<feature type="transmembrane region" description="Helical" evidence="6">
    <location>
        <begin position="458"/>
        <end position="477"/>
    </location>
</feature>